<sequence>MKSSAVPSAVHVTEDGREIPYPKRRLIPKQPQDDTVENVPHTVSGGGHPFGDLVHFDVVVIHHRAVETEQQAPDHGRSVRGAGGEHREAREAGACVAGAGQGPAPRRRRGDRRQRG</sequence>
<organism evidence="2 3">
    <name type="scientific">Plantactinospora mayteni</name>
    <dbReference type="NCBI Taxonomy" id="566021"/>
    <lineage>
        <taxon>Bacteria</taxon>
        <taxon>Bacillati</taxon>
        <taxon>Actinomycetota</taxon>
        <taxon>Actinomycetes</taxon>
        <taxon>Micromonosporales</taxon>
        <taxon>Micromonosporaceae</taxon>
        <taxon>Plantactinospora</taxon>
    </lineage>
</organism>
<keyword evidence="3" id="KW-1185">Reference proteome</keyword>
<protein>
    <submittedName>
        <fullName evidence="2">Uncharacterized protein</fullName>
    </submittedName>
</protein>
<feature type="region of interest" description="Disordered" evidence="1">
    <location>
        <begin position="1"/>
        <end position="48"/>
    </location>
</feature>
<feature type="compositionally biased region" description="Basic residues" evidence="1">
    <location>
        <begin position="105"/>
        <end position="116"/>
    </location>
</feature>
<dbReference type="Proteomes" id="UP000621500">
    <property type="component" value="Unassembled WGS sequence"/>
</dbReference>
<evidence type="ECO:0000313" key="3">
    <source>
        <dbReference type="Proteomes" id="UP000621500"/>
    </source>
</evidence>
<gene>
    <name evidence="2" type="ORF">Pma05_18080</name>
</gene>
<feature type="compositionally biased region" description="Basic and acidic residues" evidence="1">
    <location>
        <begin position="68"/>
        <end position="91"/>
    </location>
</feature>
<name>A0ABQ4EKJ9_9ACTN</name>
<feature type="region of interest" description="Disordered" evidence="1">
    <location>
        <begin position="68"/>
        <end position="116"/>
    </location>
</feature>
<proteinExistence type="predicted"/>
<feature type="compositionally biased region" description="Basic and acidic residues" evidence="1">
    <location>
        <begin position="12"/>
        <end position="21"/>
    </location>
</feature>
<evidence type="ECO:0000313" key="2">
    <source>
        <dbReference type="EMBL" id="GIG95235.1"/>
    </source>
</evidence>
<dbReference type="EMBL" id="BONX01000009">
    <property type="protein sequence ID" value="GIG95235.1"/>
    <property type="molecule type" value="Genomic_DNA"/>
</dbReference>
<reference evidence="2 3" key="1">
    <citation type="submission" date="2021-01" db="EMBL/GenBank/DDBJ databases">
        <title>Whole genome shotgun sequence of Plantactinospora mayteni NBRC 109088.</title>
        <authorList>
            <person name="Komaki H."/>
            <person name="Tamura T."/>
        </authorList>
    </citation>
    <scope>NUCLEOTIDE SEQUENCE [LARGE SCALE GENOMIC DNA]</scope>
    <source>
        <strain evidence="2 3">NBRC 109088</strain>
    </source>
</reference>
<evidence type="ECO:0000256" key="1">
    <source>
        <dbReference type="SAM" id="MobiDB-lite"/>
    </source>
</evidence>
<comment type="caution">
    <text evidence="2">The sequence shown here is derived from an EMBL/GenBank/DDBJ whole genome shotgun (WGS) entry which is preliminary data.</text>
</comment>
<accession>A0ABQ4EKJ9</accession>